<protein>
    <recommendedName>
        <fullName evidence="4">Lipoprotein with Yx(FWY)xxD motif</fullName>
    </recommendedName>
</protein>
<feature type="chain" id="PRO_5039538422" description="Lipoprotein with Yx(FWY)xxD motif" evidence="1">
    <location>
        <begin position="24"/>
        <end position="167"/>
    </location>
</feature>
<organism evidence="2 3">
    <name type="scientific">Streptomyces atratus</name>
    <dbReference type="NCBI Taxonomy" id="1893"/>
    <lineage>
        <taxon>Bacteria</taxon>
        <taxon>Bacillati</taxon>
        <taxon>Actinomycetota</taxon>
        <taxon>Actinomycetes</taxon>
        <taxon>Kitasatosporales</taxon>
        <taxon>Streptomycetaceae</taxon>
        <taxon>Streptomyces</taxon>
    </lineage>
</organism>
<sequence length="167" mass="16683">MKIHTRVASAAAIMLAVAALATACSSGGGSTTTAASAPASSDATAAAASGAVSTSSSPTLGTIIVNEAGRTLYAFDKDTTSPAMSNCYTDCAAKWPAVPATTTVKGIDPSLLGSVTRKDGTKQLTIKNHPVYLFAGDQAAGDTKGQALKGVWHALTPQGTEIKTPKA</sequence>
<dbReference type="PANTHER" id="PTHR39335">
    <property type="entry name" value="BLL4220 PROTEIN"/>
    <property type="match status" value="1"/>
</dbReference>
<evidence type="ECO:0008006" key="4">
    <source>
        <dbReference type="Google" id="ProtNLM"/>
    </source>
</evidence>
<name>A0A2Z5JKY6_STRAR</name>
<dbReference type="RefSeq" id="WP_114247333.1">
    <property type="nucleotide sequence ID" value="NZ_CP027306.1"/>
</dbReference>
<dbReference type="Pfam" id="PF03640">
    <property type="entry name" value="Lipoprotein_15"/>
    <property type="match status" value="2"/>
</dbReference>
<dbReference type="PROSITE" id="PS51257">
    <property type="entry name" value="PROKAR_LIPOPROTEIN"/>
    <property type="match status" value="1"/>
</dbReference>
<evidence type="ECO:0000313" key="2">
    <source>
        <dbReference type="EMBL" id="AXE80919.1"/>
    </source>
</evidence>
<dbReference type="EMBL" id="CP027306">
    <property type="protein sequence ID" value="AXE80919.1"/>
    <property type="molecule type" value="Genomic_DNA"/>
</dbReference>
<dbReference type="KEGG" id="sata:C5746_32630"/>
<keyword evidence="1" id="KW-0732">Signal</keyword>
<feature type="signal peptide" evidence="1">
    <location>
        <begin position="1"/>
        <end position="23"/>
    </location>
</feature>
<dbReference type="AlphaFoldDB" id="A0A2Z5JKY6"/>
<dbReference type="GeneID" id="95523115"/>
<reference evidence="2 3" key="1">
    <citation type="journal article" date="2018" name="Front. Microbiol.">
        <title>Genome Sequencing of Streptomyces atratus SCSIOZH16 and Activation Production of Nocardamine via Metabolic Engineering.</title>
        <authorList>
            <person name="Li Y."/>
            <person name="Zhang C."/>
            <person name="Liu C."/>
            <person name="Ju J."/>
            <person name="Ma J."/>
        </authorList>
    </citation>
    <scope>NUCLEOTIDE SEQUENCE [LARGE SCALE GENOMIC DNA]</scope>
    <source>
        <strain evidence="2 3">SCSIO_ZH16</strain>
    </source>
</reference>
<evidence type="ECO:0000256" key="1">
    <source>
        <dbReference type="SAM" id="SignalP"/>
    </source>
</evidence>
<accession>A0A2Z5JKY6</accession>
<gene>
    <name evidence="2" type="ORF">C5746_32630</name>
</gene>
<dbReference type="Proteomes" id="UP000252698">
    <property type="component" value="Chromosome"/>
</dbReference>
<proteinExistence type="predicted"/>
<dbReference type="InterPro" id="IPR005297">
    <property type="entry name" value="Lipoprotein_repeat"/>
</dbReference>
<dbReference type="PANTHER" id="PTHR39335:SF1">
    <property type="entry name" value="BLL4220 PROTEIN"/>
    <property type="match status" value="1"/>
</dbReference>
<dbReference type="GO" id="GO:0043448">
    <property type="term" value="P:alkane catabolic process"/>
    <property type="evidence" value="ECO:0007669"/>
    <property type="project" value="TreeGrafter"/>
</dbReference>
<evidence type="ECO:0000313" key="3">
    <source>
        <dbReference type="Proteomes" id="UP000252698"/>
    </source>
</evidence>